<sequence length="166" mass="18606">MLPSIDSNQAPIHSANSGTIYPISNDVSYASFSLNHQAYLVGITSLIIKPQTFSQVVKSEKWREAMRKEITALEQNGSWTLESLPPGKRAMDFKRVYKIKCKQDGTIKRYKARLVAKDFTQIEGLDYHKTFAHVAKLVTVRVLLAVASMIMTLKKEGKGMETALLS</sequence>
<keyword evidence="3" id="KW-1185">Reference proteome</keyword>
<evidence type="ECO:0000259" key="1">
    <source>
        <dbReference type="Pfam" id="PF07727"/>
    </source>
</evidence>
<gene>
    <name evidence="2" type="ORF">SLEP1_g55145</name>
</gene>
<dbReference type="EMBL" id="BPVZ01000253">
    <property type="protein sequence ID" value="GKV48321.1"/>
    <property type="molecule type" value="Genomic_DNA"/>
</dbReference>
<comment type="caution">
    <text evidence="2">The sequence shown here is derived from an EMBL/GenBank/DDBJ whole genome shotgun (WGS) entry which is preliminary data.</text>
</comment>
<evidence type="ECO:0000313" key="3">
    <source>
        <dbReference type="Proteomes" id="UP001054252"/>
    </source>
</evidence>
<dbReference type="AlphaFoldDB" id="A0AAV5MEI4"/>
<organism evidence="2 3">
    <name type="scientific">Rubroshorea leprosula</name>
    <dbReference type="NCBI Taxonomy" id="152421"/>
    <lineage>
        <taxon>Eukaryota</taxon>
        <taxon>Viridiplantae</taxon>
        <taxon>Streptophyta</taxon>
        <taxon>Embryophyta</taxon>
        <taxon>Tracheophyta</taxon>
        <taxon>Spermatophyta</taxon>
        <taxon>Magnoliopsida</taxon>
        <taxon>eudicotyledons</taxon>
        <taxon>Gunneridae</taxon>
        <taxon>Pentapetalae</taxon>
        <taxon>rosids</taxon>
        <taxon>malvids</taxon>
        <taxon>Malvales</taxon>
        <taxon>Dipterocarpaceae</taxon>
        <taxon>Rubroshorea</taxon>
    </lineage>
</organism>
<evidence type="ECO:0000313" key="2">
    <source>
        <dbReference type="EMBL" id="GKV48321.1"/>
    </source>
</evidence>
<name>A0AAV5MEI4_9ROSI</name>
<dbReference type="InterPro" id="IPR013103">
    <property type="entry name" value="RVT_2"/>
</dbReference>
<dbReference type="Pfam" id="PF07727">
    <property type="entry name" value="RVT_2"/>
    <property type="match status" value="1"/>
</dbReference>
<dbReference type="Proteomes" id="UP001054252">
    <property type="component" value="Unassembled WGS sequence"/>
</dbReference>
<reference evidence="2 3" key="1">
    <citation type="journal article" date="2021" name="Commun. Biol.">
        <title>The genome of Shorea leprosula (Dipterocarpaceae) highlights the ecological relevance of drought in aseasonal tropical rainforests.</title>
        <authorList>
            <person name="Ng K.K.S."/>
            <person name="Kobayashi M.J."/>
            <person name="Fawcett J.A."/>
            <person name="Hatakeyama M."/>
            <person name="Paape T."/>
            <person name="Ng C.H."/>
            <person name="Ang C.C."/>
            <person name="Tnah L.H."/>
            <person name="Lee C.T."/>
            <person name="Nishiyama T."/>
            <person name="Sese J."/>
            <person name="O'Brien M.J."/>
            <person name="Copetti D."/>
            <person name="Mohd Noor M.I."/>
            <person name="Ong R.C."/>
            <person name="Putra M."/>
            <person name="Sireger I.Z."/>
            <person name="Indrioko S."/>
            <person name="Kosugi Y."/>
            <person name="Izuno A."/>
            <person name="Isagi Y."/>
            <person name="Lee S.L."/>
            <person name="Shimizu K.K."/>
        </authorList>
    </citation>
    <scope>NUCLEOTIDE SEQUENCE [LARGE SCALE GENOMIC DNA]</scope>
    <source>
        <strain evidence="2">214</strain>
    </source>
</reference>
<accession>A0AAV5MEI4</accession>
<proteinExistence type="predicted"/>
<protein>
    <recommendedName>
        <fullName evidence="1">Reverse transcriptase Ty1/copia-type domain-containing protein</fullName>
    </recommendedName>
</protein>
<feature type="domain" description="Reverse transcriptase Ty1/copia-type" evidence="1">
    <location>
        <begin position="77"/>
        <end position="148"/>
    </location>
</feature>